<feature type="region of interest" description="Disordered" evidence="2">
    <location>
        <begin position="1"/>
        <end position="82"/>
    </location>
</feature>
<evidence type="ECO:0000313" key="3">
    <source>
        <dbReference type="EMBL" id="KAL1585319.1"/>
    </source>
</evidence>
<organism evidence="3 4">
    <name type="scientific">Cladosporium halotolerans</name>
    <dbReference type="NCBI Taxonomy" id="1052096"/>
    <lineage>
        <taxon>Eukaryota</taxon>
        <taxon>Fungi</taxon>
        <taxon>Dikarya</taxon>
        <taxon>Ascomycota</taxon>
        <taxon>Pezizomycotina</taxon>
        <taxon>Dothideomycetes</taxon>
        <taxon>Dothideomycetidae</taxon>
        <taxon>Cladosporiales</taxon>
        <taxon>Cladosporiaceae</taxon>
        <taxon>Cladosporium</taxon>
    </lineage>
</organism>
<dbReference type="Proteomes" id="UP000803884">
    <property type="component" value="Unassembled WGS sequence"/>
</dbReference>
<dbReference type="RefSeq" id="XP_069228425.1">
    <property type="nucleotide sequence ID" value="XM_069374396.1"/>
</dbReference>
<feature type="region of interest" description="Disordered" evidence="2">
    <location>
        <begin position="308"/>
        <end position="334"/>
    </location>
</feature>
<feature type="binding site" evidence="1">
    <location>
        <position position="251"/>
    </location>
    <ligand>
        <name>Zn(2+)</name>
        <dbReference type="ChEBI" id="CHEBI:29105"/>
    </ligand>
</feature>
<dbReference type="PANTHER" id="PTHR22599">
    <property type="entry name" value="MPS ONE BINDER KINASE ACTIVATOR-LIKE MOB"/>
    <property type="match status" value="1"/>
</dbReference>
<dbReference type="AlphaFoldDB" id="A0AB34KQE7"/>
<dbReference type="EMBL" id="JAAQHG020000020">
    <property type="protein sequence ID" value="KAL1585319.1"/>
    <property type="molecule type" value="Genomic_DNA"/>
</dbReference>
<keyword evidence="4" id="KW-1185">Reference proteome</keyword>
<name>A0AB34KQE7_9PEZI</name>
<feature type="compositionally biased region" description="Low complexity" evidence="2">
    <location>
        <begin position="15"/>
        <end position="48"/>
    </location>
</feature>
<evidence type="ECO:0000256" key="2">
    <source>
        <dbReference type="SAM" id="MobiDB-lite"/>
    </source>
</evidence>
<accession>A0AB34KQE7</accession>
<feature type="binding site" evidence="1">
    <location>
        <position position="246"/>
    </location>
    <ligand>
        <name>Zn(2+)</name>
        <dbReference type="ChEBI" id="CHEBI:29105"/>
    </ligand>
</feature>
<comment type="caution">
    <text evidence="3">The sequence shown here is derived from an EMBL/GenBank/DDBJ whole genome shotgun (WGS) entry which is preliminary data.</text>
</comment>
<feature type="binding site" evidence="1">
    <location>
        <position position="144"/>
    </location>
    <ligand>
        <name>Zn(2+)</name>
        <dbReference type="ChEBI" id="CHEBI:29105"/>
    </ligand>
</feature>
<dbReference type="SUPFAM" id="SSF101152">
    <property type="entry name" value="Mob1/phocein"/>
    <property type="match status" value="1"/>
</dbReference>
<dbReference type="SMART" id="SM01388">
    <property type="entry name" value="Mob1_phocein"/>
    <property type="match status" value="1"/>
</dbReference>
<reference evidence="3 4" key="1">
    <citation type="journal article" date="2020" name="Microbiol. Resour. Announc.">
        <title>Draft Genome Sequence of a Cladosporium Species Isolated from the Mesophotic Ascidian Didemnum maculosum.</title>
        <authorList>
            <person name="Gioti A."/>
            <person name="Siaperas R."/>
            <person name="Nikolaivits E."/>
            <person name="Le Goff G."/>
            <person name="Ouazzani J."/>
            <person name="Kotoulas G."/>
            <person name="Topakas E."/>
        </authorList>
    </citation>
    <scope>NUCLEOTIDE SEQUENCE [LARGE SCALE GENOMIC DNA]</scope>
    <source>
        <strain evidence="3 4">TM138-S3</strain>
    </source>
</reference>
<dbReference type="InterPro" id="IPR036703">
    <property type="entry name" value="MOB_kinase_act_sf"/>
</dbReference>
<gene>
    <name evidence="3" type="ORF">WHR41_05791</name>
</gene>
<sequence>MSSWMNNLRAFGRGSNQNRTNQQPQSSQPPSRSNTSSPTTYSPSSLGPPTIPPAPASPSLSASMSHNETAHQSNQIPTNKTPLFFREENAGFIARGNFMTLALKPQLVEEGEWLAHQVSEQYRVLGGMLKIVQEMDPTRGTSICNTQACPSMSAGSNNYTWIDQNRNPMPLPAPTYIKHIQTWVGGKVLDTSLFPMDPFTSAPTIPTQAQAQSDPNYWLGKPSGFPQRFETEIKNMYKQMFRCYAHLYWQHWLAFWDLNCYRELNTCFVHFINVARLYNLLSEKDTEPMQPLVDLWVKQGVLPKVEKPEAGSIGPAPGSSGGSVAGSAPVSAAA</sequence>
<protein>
    <recommendedName>
        <fullName evidence="5">Mob1/phocein</fullName>
    </recommendedName>
</protein>
<keyword evidence="1" id="KW-0479">Metal-binding</keyword>
<dbReference type="Gene3D" id="1.20.140.30">
    <property type="entry name" value="MOB kinase activator"/>
    <property type="match status" value="1"/>
</dbReference>
<proteinExistence type="predicted"/>
<evidence type="ECO:0000256" key="1">
    <source>
        <dbReference type="PIRSR" id="PIRSR605301-1"/>
    </source>
</evidence>
<dbReference type="GeneID" id="96007234"/>
<evidence type="ECO:0008006" key="5">
    <source>
        <dbReference type="Google" id="ProtNLM"/>
    </source>
</evidence>
<feature type="binding site" evidence="1">
    <location>
        <position position="149"/>
    </location>
    <ligand>
        <name>Zn(2+)</name>
        <dbReference type="ChEBI" id="CHEBI:29105"/>
    </ligand>
</feature>
<dbReference type="Pfam" id="PF03637">
    <property type="entry name" value="Mob1_phocein"/>
    <property type="match status" value="1"/>
</dbReference>
<keyword evidence="1" id="KW-0862">Zinc</keyword>
<dbReference type="InterPro" id="IPR005301">
    <property type="entry name" value="MOB_kinase_act_fam"/>
</dbReference>
<feature type="compositionally biased region" description="Polar residues" evidence="2">
    <location>
        <begin position="64"/>
        <end position="81"/>
    </location>
</feature>
<evidence type="ECO:0000313" key="4">
    <source>
        <dbReference type="Proteomes" id="UP000803884"/>
    </source>
</evidence>
<feature type="compositionally biased region" description="Low complexity" evidence="2">
    <location>
        <begin position="325"/>
        <end position="334"/>
    </location>
</feature>